<evidence type="ECO:0000259" key="1">
    <source>
        <dbReference type="Pfam" id="PF01408"/>
    </source>
</evidence>
<dbReference type="InterPro" id="IPR000683">
    <property type="entry name" value="Gfo/Idh/MocA-like_OxRdtase_N"/>
</dbReference>
<dbReference type="Pfam" id="PF22725">
    <property type="entry name" value="GFO_IDH_MocA_C3"/>
    <property type="match status" value="1"/>
</dbReference>
<dbReference type="SUPFAM" id="SSF55347">
    <property type="entry name" value="Glyceraldehyde-3-phosphate dehydrogenase-like, C-terminal domain"/>
    <property type="match status" value="1"/>
</dbReference>
<accession>A0A6P2D159</accession>
<proteinExistence type="predicted"/>
<dbReference type="SUPFAM" id="SSF51735">
    <property type="entry name" value="NAD(P)-binding Rossmann-fold domains"/>
    <property type="match status" value="1"/>
</dbReference>
<evidence type="ECO:0000313" key="3">
    <source>
        <dbReference type="EMBL" id="VTR94577.1"/>
    </source>
</evidence>
<dbReference type="AlphaFoldDB" id="A0A6P2D159"/>
<dbReference type="PANTHER" id="PTHR43818:SF5">
    <property type="entry name" value="OXIDOREDUCTASE FAMILY PROTEIN"/>
    <property type="match status" value="1"/>
</dbReference>
<gene>
    <name evidence="3" type="ORF">SOIL9_31370</name>
</gene>
<dbReference type="Gene3D" id="3.40.50.720">
    <property type="entry name" value="NAD(P)-binding Rossmann-like Domain"/>
    <property type="match status" value="1"/>
</dbReference>
<feature type="domain" description="GFO/IDH/MocA-like oxidoreductase" evidence="2">
    <location>
        <begin position="184"/>
        <end position="316"/>
    </location>
</feature>
<dbReference type="PANTHER" id="PTHR43818">
    <property type="entry name" value="BCDNA.GH03377"/>
    <property type="match status" value="1"/>
</dbReference>
<dbReference type="Gene3D" id="3.30.360.10">
    <property type="entry name" value="Dihydrodipicolinate Reductase, domain 2"/>
    <property type="match status" value="1"/>
</dbReference>
<dbReference type="InterPro" id="IPR036291">
    <property type="entry name" value="NAD(P)-bd_dom_sf"/>
</dbReference>
<evidence type="ECO:0000259" key="2">
    <source>
        <dbReference type="Pfam" id="PF22725"/>
    </source>
</evidence>
<dbReference type="EMBL" id="LR593886">
    <property type="protein sequence ID" value="VTR94577.1"/>
    <property type="molecule type" value="Genomic_DNA"/>
</dbReference>
<reference evidence="3 4" key="1">
    <citation type="submission" date="2019-05" db="EMBL/GenBank/DDBJ databases">
        <authorList>
            <consortium name="Science for Life Laboratories"/>
        </authorList>
    </citation>
    <scope>NUCLEOTIDE SEQUENCE [LARGE SCALE GENOMIC DNA]</scope>
    <source>
        <strain evidence="3">Soil9</strain>
    </source>
</reference>
<dbReference type="GO" id="GO:0000166">
    <property type="term" value="F:nucleotide binding"/>
    <property type="evidence" value="ECO:0007669"/>
    <property type="project" value="InterPro"/>
</dbReference>
<feature type="domain" description="Gfo/Idh/MocA-like oxidoreductase N-terminal" evidence="1">
    <location>
        <begin position="34"/>
        <end position="158"/>
    </location>
</feature>
<dbReference type="RefSeq" id="WP_162669092.1">
    <property type="nucleotide sequence ID" value="NZ_LR593886.1"/>
</dbReference>
<dbReference type="InterPro" id="IPR006311">
    <property type="entry name" value="TAT_signal"/>
</dbReference>
<dbReference type="InterPro" id="IPR050463">
    <property type="entry name" value="Gfo/Idh/MocA_oxidrdct_glycsds"/>
</dbReference>
<sequence>MSDTTRRAFIQTSAATAATASLLPGAFAAGDGTLKVGLIGCGNRGTGAAREALQSDPKVKLVAMADAFMDRLEDSLNNLNGIKSIAGKVDVPKERRFDGFDGYKKVIESDVDVVLLTTPPGFRPLHLEAAIKAGKHVFCEKPVAVDAAGVRSVIATSKLAKEKNLSLCSGFCYRYDLAKRETVKRIHSGMIGDVAAMHITYLTGSIWHRGNDPKWSPMEFQMRNWYYYTWLSGDFIVEQHCHNFDKAHWVFGKLPVSATAVGGRQVRRDPKFGYVYDHFGATLEYENGAKLFSFCRQTDGCDGDVNDHIMGTKGSAQLMDHTVTPTEGKGWAFGSASKVRSMYQVEHDELFAGIRSGKHINDGESAAHSTLMAIMAREAAYTGKKITWADALNAKQNLSPKEYAWGPIATPLVPMPGTYRFS</sequence>
<evidence type="ECO:0000313" key="4">
    <source>
        <dbReference type="Proteomes" id="UP000464178"/>
    </source>
</evidence>
<evidence type="ECO:0008006" key="5">
    <source>
        <dbReference type="Google" id="ProtNLM"/>
    </source>
</evidence>
<dbReference type="KEGG" id="gms:SOIL9_31370"/>
<keyword evidence="4" id="KW-1185">Reference proteome</keyword>
<protein>
    <recommendedName>
        <fullName evidence="5">Gfo/Idh/MocA-like oxidoreductase N-terminal domain-containing protein</fullName>
    </recommendedName>
</protein>
<organism evidence="3 4">
    <name type="scientific">Gemmata massiliana</name>
    <dbReference type="NCBI Taxonomy" id="1210884"/>
    <lineage>
        <taxon>Bacteria</taxon>
        <taxon>Pseudomonadati</taxon>
        <taxon>Planctomycetota</taxon>
        <taxon>Planctomycetia</taxon>
        <taxon>Gemmatales</taxon>
        <taxon>Gemmataceae</taxon>
        <taxon>Gemmata</taxon>
    </lineage>
</organism>
<dbReference type="Pfam" id="PF01408">
    <property type="entry name" value="GFO_IDH_MocA"/>
    <property type="match status" value="1"/>
</dbReference>
<dbReference type="PROSITE" id="PS51318">
    <property type="entry name" value="TAT"/>
    <property type="match status" value="1"/>
</dbReference>
<name>A0A6P2D159_9BACT</name>
<dbReference type="Proteomes" id="UP000464178">
    <property type="component" value="Chromosome"/>
</dbReference>
<dbReference type="InterPro" id="IPR055170">
    <property type="entry name" value="GFO_IDH_MocA-like_dom"/>
</dbReference>